<dbReference type="OrthoDB" id="1119336at2"/>
<keyword evidence="1" id="KW-0472">Membrane</keyword>
<proteinExistence type="predicted"/>
<keyword evidence="5" id="KW-1185">Reference proteome</keyword>
<dbReference type="InterPro" id="IPR021683">
    <property type="entry name" value="DUF3267"/>
</dbReference>
<name>A0A2P8CIA1_9BACT</name>
<feature type="transmembrane region" description="Helical" evidence="1">
    <location>
        <begin position="43"/>
        <end position="66"/>
    </location>
</feature>
<evidence type="ECO:0000313" key="5">
    <source>
        <dbReference type="Proteomes" id="UP000396862"/>
    </source>
</evidence>
<keyword evidence="1" id="KW-1133">Transmembrane helix</keyword>
<feature type="transmembrane region" description="Helical" evidence="1">
    <location>
        <begin position="73"/>
        <end position="90"/>
    </location>
</feature>
<comment type="caution">
    <text evidence="3">The sequence shown here is derived from an EMBL/GenBank/DDBJ whole genome shotgun (WGS) entry which is preliminary data.</text>
</comment>
<dbReference type="EMBL" id="BLAU01000001">
    <property type="protein sequence ID" value="GET20825.1"/>
    <property type="molecule type" value="Genomic_DNA"/>
</dbReference>
<accession>A0A2P8CIA1</accession>
<sequence>MGPTPEQIQHGPGYKLVARISHDNIKAFLLEQFSGGSRLAKRYMIYQTIMGAVLAGLLVYSIVTFFKGSKMELEWFSLAVLISFTALVVIHELLHAAAFLITGIRNISFGANFWRFIFYVQADREVIQKKQFRFVALVPFVVVNLVTAAGALWCIWQNSPAVILWLSIMAIHSFFCAGDYGLLCLYQNHPEKEIVTFDMKHERCSYFYEKIT</sequence>
<protein>
    <submittedName>
        <fullName evidence="3">Putative zincin peptidase</fullName>
    </submittedName>
</protein>
<feature type="transmembrane region" description="Helical" evidence="1">
    <location>
        <begin position="132"/>
        <end position="156"/>
    </location>
</feature>
<organism evidence="3 4">
    <name type="scientific">Prolixibacter denitrificans</name>
    <dbReference type="NCBI Taxonomy" id="1541063"/>
    <lineage>
        <taxon>Bacteria</taxon>
        <taxon>Pseudomonadati</taxon>
        <taxon>Bacteroidota</taxon>
        <taxon>Bacteroidia</taxon>
        <taxon>Marinilabiliales</taxon>
        <taxon>Prolixibacteraceae</taxon>
        <taxon>Prolixibacter</taxon>
    </lineage>
</organism>
<dbReference type="Proteomes" id="UP000240621">
    <property type="component" value="Unassembled WGS sequence"/>
</dbReference>
<keyword evidence="1" id="KW-0812">Transmembrane</keyword>
<dbReference type="EMBL" id="PYGC01000002">
    <property type="protein sequence ID" value="PSK84659.1"/>
    <property type="molecule type" value="Genomic_DNA"/>
</dbReference>
<feature type="transmembrane region" description="Helical" evidence="1">
    <location>
        <begin position="162"/>
        <end position="186"/>
    </location>
</feature>
<evidence type="ECO:0000313" key="2">
    <source>
        <dbReference type="EMBL" id="GET20825.1"/>
    </source>
</evidence>
<evidence type="ECO:0000313" key="3">
    <source>
        <dbReference type="EMBL" id="PSK84659.1"/>
    </source>
</evidence>
<evidence type="ECO:0000256" key="1">
    <source>
        <dbReference type="SAM" id="Phobius"/>
    </source>
</evidence>
<evidence type="ECO:0000313" key="4">
    <source>
        <dbReference type="Proteomes" id="UP000240621"/>
    </source>
</evidence>
<reference evidence="2 5" key="2">
    <citation type="submission" date="2019-10" db="EMBL/GenBank/DDBJ databases">
        <title>Prolixibacter strains distinguished by the presence of nitrate reductase genes were adept at nitrate-dependent anaerobic corrosion of metallic iron and carbon steel.</title>
        <authorList>
            <person name="Iino T."/>
            <person name="Shono N."/>
            <person name="Ito K."/>
            <person name="Nakamura R."/>
            <person name="Sueoka K."/>
            <person name="Harayama S."/>
            <person name="Ohkuma M."/>
        </authorList>
    </citation>
    <scope>NUCLEOTIDE SEQUENCE [LARGE SCALE GENOMIC DNA]</scope>
    <source>
        <strain evidence="2 5">MIC1-1</strain>
    </source>
</reference>
<dbReference type="Proteomes" id="UP000396862">
    <property type="component" value="Unassembled WGS sequence"/>
</dbReference>
<reference evidence="3 4" key="1">
    <citation type="submission" date="2018-03" db="EMBL/GenBank/DDBJ databases">
        <title>Genomic Encyclopedia of Archaeal and Bacterial Type Strains, Phase II (KMG-II): from individual species to whole genera.</title>
        <authorList>
            <person name="Goeker M."/>
        </authorList>
    </citation>
    <scope>NUCLEOTIDE SEQUENCE [LARGE SCALE GENOMIC DNA]</scope>
    <source>
        <strain evidence="3 4">DSM 27267</strain>
    </source>
</reference>
<dbReference type="Pfam" id="PF11667">
    <property type="entry name" value="DUF3267"/>
    <property type="match status" value="1"/>
</dbReference>
<dbReference type="AlphaFoldDB" id="A0A2P8CIA1"/>
<gene>
    <name evidence="3" type="ORF">CLV93_102449</name>
    <name evidence="2" type="ORF">JCM18694_10710</name>
</gene>
<dbReference type="RefSeq" id="WP_106541240.1">
    <property type="nucleotide sequence ID" value="NZ_BLAU01000001.1"/>
</dbReference>